<dbReference type="InterPro" id="IPR048970">
    <property type="entry name" value="OB_Ssb-like"/>
</dbReference>
<dbReference type="Proteomes" id="UP001530377">
    <property type="component" value="Unassembled WGS sequence"/>
</dbReference>
<feature type="compositionally biased region" description="Basic and acidic residues" evidence="1">
    <location>
        <begin position="550"/>
        <end position="567"/>
    </location>
</feature>
<evidence type="ECO:0000256" key="1">
    <source>
        <dbReference type="SAM" id="MobiDB-lite"/>
    </source>
</evidence>
<feature type="region of interest" description="Disordered" evidence="1">
    <location>
        <begin position="267"/>
        <end position="389"/>
    </location>
</feature>
<feature type="compositionally biased region" description="Pro residues" evidence="1">
    <location>
        <begin position="469"/>
        <end position="484"/>
    </location>
</feature>
<evidence type="ECO:0000313" key="4">
    <source>
        <dbReference type="Proteomes" id="UP001530377"/>
    </source>
</evidence>
<dbReference type="InterPro" id="IPR012340">
    <property type="entry name" value="NA-bd_OB-fold"/>
</dbReference>
<feature type="compositionally biased region" description="Polar residues" evidence="1">
    <location>
        <begin position="280"/>
        <end position="289"/>
    </location>
</feature>
<feature type="compositionally biased region" description="Polar residues" evidence="1">
    <location>
        <begin position="321"/>
        <end position="338"/>
    </location>
</feature>
<name>A0ABD3R1E1_9STRA</name>
<feature type="compositionally biased region" description="Basic and acidic residues" evidence="1">
    <location>
        <begin position="305"/>
        <end position="317"/>
    </location>
</feature>
<gene>
    <name evidence="3" type="ORF">ACHAXA_000681</name>
</gene>
<feature type="region of interest" description="Disordered" evidence="1">
    <location>
        <begin position="510"/>
        <end position="567"/>
    </location>
</feature>
<dbReference type="Pfam" id="PF21473">
    <property type="entry name" value="OB_Ssb-like"/>
    <property type="match status" value="1"/>
</dbReference>
<dbReference type="SUPFAM" id="SSF50249">
    <property type="entry name" value="Nucleic acid-binding proteins"/>
    <property type="match status" value="1"/>
</dbReference>
<keyword evidence="4" id="KW-1185">Reference proteome</keyword>
<protein>
    <recommendedName>
        <fullName evidence="2">Single-stranded DNA binding protein Ssb-like OB fold domain-containing protein</fullName>
    </recommendedName>
</protein>
<accession>A0ABD3R1E1</accession>
<dbReference type="Gene3D" id="2.40.50.140">
    <property type="entry name" value="Nucleic acid-binding proteins"/>
    <property type="match status" value="1"/>
</dbReference>
<comment type="caution">
    <text evidence="3">The sequence shown here is derived from an EMBL/GenBank/DDBJ whole genome shotgun (WGS) entry which is preliminary data.</text>
</comment>
<feature type="region of interest" description="Disordered" evidence="1">
    <location>
        <begin position="442"/>
        <end position="487"/>
    </location>
</feature>
<proteinExistence type="predicted"/>
<feature type="domain" description="Single-stranded DNA binding protein Ssb-like OB fold" evidence="2">
    <location>
        <begin position="125"/>
        <end position="217"/>
    </location>
</feature>
<evidence type="ECO:0000259" key="2">
    <source>
        <dbReference type="Pfam" id="PF21473"/>
    </source>
</evidence>
<dbReference type="PANTHER" id="PTHR31472">
    <property type="entry name" value="OS05G0244600 PROTEIN"/>
    <property type="match status" value="1"/>
</dbReference>
<dbReference type="EMBL" id="JALLPB020000802">
    <property type="protein sequence ID" value="KAL3806472.1"/>
    <property type="molecule type" value="Genomic_DNA"/>
</dbReference>
<evidence type="ECO:0000313" key="3">
    <source>
        <dbReference type="EMBL" id="KAL3806472.1"/>
    </source>
</evidence>
<dbReference type="PANTHER" id="PTHR31472:SF5">
    <property type="entry name" value="OS05G0244600 PROTEIN"/>
    <property type="match status" value="1"/>
</dbReference>
<reference evidence="3 4" key="1">
    <citation type="submission" date="2024-10" db="EMBL/GenBank/DDBJ databases">
        <title>Updated reference genomes for cyclostephanoid diatoms.</title>
        <authorList>
            <person name="Roberts W.R."/>
            <person name="Alverson A.J."/>
        </authorList>
    </citation>
    <scope>NUCLEOTIDE SEQUENCE [LARGE SCALE GENOMIC DNA]</scope>
    <source>
        <strain evidence="3 4">AJA228-03</strain>
    </source>
</reference>
<sequence>MASATSYQPINRANNSLRRAKYVNVLELVLSQYDLNRSRLHDELAKLRAERDTEDALPPVVGGDDDADELAVERDDTATHIEDAAAAGGGSTGIAKHDNARAATNLSVLPGGPSIPPEKHHQSRLQPPRDGFNLCLLVGRVEIVVDKRRVDGSRVLVAEVEVGDETGSISVRARDEQIDLLRGVSDESGAVVLRNCTMELYLGKYLRLAVTKWGKLRAYPDGIESTPRPPSRINRDLNLSLVDLNTVATAKMPDVPHFPIPVATIRHKHTRKQQHEKYCQDSSSPRATPSNRGRSRGSGGNYVHQKKERDDWQERQQQRRNSAAESTARQLLFQNPNGGESGSPPSFRAPQQMHYQQQYGDAGSVYSYQSQHQEHQVGGPSSHTQYVPEDPYSRQQYNIYLQYHDLHLRHAHQLMLLQQQQESQLRILEQRAAAAHSSLIGRVDSHESGGGYSVHTPGGGPDQFGGTLPPSPLSLPRPVPPPPRAHVAMNSEYQYGAPLPSPMNIRGDAGMATYATVSPPTSPAHDSRPAPQAPSQYLEGGTVNTTPPTENDRDKQEQRATCRAVEK</sequence>
<dbReference type="AlphaFoldDB" id="A0ABD3R1E1"/>
<feature type="compositionally biased region" description="Gly residues" evidence="1">
    <location>
        <begin position="448"/>
        <end position="463"/>
    </location>
</feature>
<organism evidence="3 4">
    <name type="scientific">Cyclostephanos tholiformis</name>
    <dbReference type="NCBI Taxonomy" id="382380"/>
    <lineage>
        <taxon>Eukaryota</taxon>
        <taxon>Sar</taxon>
        <taxon>Stramenopiles</taxon>
        <taxon>Ochrophyta</taxon>
        <taxon>Bacillariophyta</taxon>
        <taxon>Coscinodiscophyceae</taxon>
        <taxon>Thalassiosirophycidae</taxon>
        <taxon>Stephanodiscales</taxon>
        <taxon>Stephanodiscaceae</taxon>
        <taxon>Cyclostephanos</taxon>
    </lineage>
</organism>